<dbReference type="CDD" id="cd07557">
    <property type="entry name" value="trimeric_dUTPase"/>
    <property type="match status" value="1"/>
</dbReference>
<evidence type="ECO:0000256" key="2">
    <source>
        <dbReference type="ARBA" id="ARBA00012379"/>
    </source>
</evidence>
<dbReference type="InterPro" id="IPR008181">
    <property type="entry name" value="dUTPase"/>
</dbReference>
<evidence type="ECO:0000256" key="1">
    <source>
        <dbReference type="ARBA" id="ARBA00006581"/>
    </source>
</evidence>
<evidence type="ECO:0000313" key="6">
    <source>
        <dbReference type="EMBL" id="DAF59435.1"/>
    </source>
</evidence>
<feature type="domain" description="dUTPase-like" evidence="5">
    <location>
        <begin position="20"/>
        <end position="149"/>
    </location>
</feature>
<name>A0A8S5T8T7_9CAUD</name>
<dbReference type="SUPFAM" id="SSF51283">
    <property type="entry name" value="dUTPase-like"/>
    <property type="match status" value="1"/>
</dbReference>
<dbReference type="GO" id="GO:0006226">
    <property type="term" value="P:dUMP biosynthetic process"/>
    <property type="evidence" value="ECO:0007669"/>
    <property type="project" value="InterPro"/>
</dbReference>
<dbReference type="NCBIfam" id="NF001862">
    <property type="entry name" value="PRK00601.1"/>
    <property type="match status" value="1"/>
</dbReference>
<proteinExistence type="inferred from homology"/>
<dbReference type="GO" id="GO:0046081">
    <property type="term" value="P:dUTP catabolic process"/>
    <property type="evidence" value="ECO:0007669"/>
    <property type="project" value="InterPro"/>
</dbReference>
<keyword evidence="4" id="KW-0546">Nucleotide metabolism</keyword>
<dbReference type="EMBL" id="BK032770">
    <property type="protein sequence ID" value="DAF59435.1"/>
    <property type="molecule type" value="Genomic_DNA"/>
</dbReference>
<dbReference type="InterPro" id="IPR033704">
    <property type="entry name" value="dUTPase_trimeric"/>
</dbReference>
<protein>
    <recommendedName>
        <fullName evidence="2">dUTP diphosphatase</fullName>
        <ecNumber evidence="2">3.6.1.23</ecNumber>
    </recommendedName>
</protein>
<evidence type="ECO:0000259" key="5">
    <source>
        <dbReference type="Pfam" id="PF00692"/>
    </source>
</evidence>
<evidence type="ECO:0000256" key="4">
    <source>
        <dbReference type="ARBA" id="ARBA00023080"/>
    </source>
</evidence>
<dbReference type="GO" id="GO:0000287">
    <property type="term" value="F:magnesium ion binding"/>
    <property type="evidence" value="ECO:0007669"/>
    <property type="project" value="InterPro"/>
</dbReference>
<dbReference type="Gene3D" id="2.70.40.10">
    <property type="match status" value="1"/>
</dbReference>
<dbReference type="GO" id="GO:0004170">
    <property type="term" value="F:dUTP diphosphatase activity"/>
    <property type="evidence" value="ECO:0007669"/>
    <property type="project" value="UniProtKB-EC"/>
</dbReference>
<dbReference type="EC" id="3.6.1.23" evidence="2"/>
<organism evidence="6">
    <name type="scientific">Caudovirales sp. ctIZM3</name>
    <dbReference type="NCBI Taxonomy" id="2827633"/>
    <lineage>
        <taxon>Viruses</taxon>
        <taxon>Duplodnaviria</taxon>
        <taxon>Heunggongvirae</taxon>
        <taxon>Uroviricota</taxon>
        <taxon>Caudoviricetes</taxon>
    </lineage>
</organism>
<dbReference type="InterPro" id="IPR036157">
    <property type="entry name" value="dUTPase-like_sf"/>
</dbReference>
<reference evidence="6" key="1">
    <citation type="journal article" date="2021" name="Proc. Natl. Acad. Sci. U.S.A.">
        <title>A Catalog of Tens of Thousands of Viruses from Human Metagenomes Reveals Hidden Associations with Chronic Diseases.</title>
        <authorList>
            <person name="Tisza M.J."/>
            <person name="Buck C.B."/>
        </authorList>
    </citation>
    <scope>NUCLEOTIDE SEQUENCE</scope>
    <source>
        <strain evidence="6">CtIZM3</strain>
    </source>
</reference>
<dbReference type="NCBIfam" id="TIGR00576">
    <property type="entry name" value="dut"/>
    <property type="match status" value="1"/>
</dbReference>
<dbReference type="InterPro" id="IPR029054">
    <property type="entry name" value="dUTPase-like"/>
</dbReference>
<evidence type="ECO:0000256" key="3">
    <source>
        <dbReference type="ARBA" id="ARBA00022801"/>
    </source>
</evidence>
<keyword evidence="3" id="KW-0378">Hydrolase</keyword>
<dbReference type="Pfam" id="PF00692">
    <property type="entry name" value="dUTPase"/>
    <property type="match status" value="1"/>
</dbReference>
<dbReference type="PANTHER" id="PTHR11241:SF0">
    <property type="entry name" value="DEOXYURIDINE 5'-TRIPHOSPHATE NUCLEOTIDOHYDROLASE"/>
    <property type="match status" value="1"/>
</dbReference>
<comment type="similarity">
    <text evidence="1">Belongs to the dUTPase family.</text>
</comment>
<accession>A0A8S5T8T7</accession>
<dbReference type="PANTHER" id="PTHR11241">
    <property type="entry name" value="DEOXYURIDINE 5'-TRIPHOSPHATE NUCLEOTIDOHYDROLASE"/>
    <property type="match status" value="1"/>
</dbReference>
<sequence length="150" mass="16149">MPRKTTTTLKMGVKLVNDCAKLPKKASEGAACYDIVLPDDVYIAPHATKLVGTGIALNIPQGYRVDVFLRSSIAAKTMIRLANSVGKIDCDYTGEVKLLLENTGGVPARFYRGERVAQFEINKVTEVDLEEVDAVKVTERAAGGFGSTGK</sequence>